<feature type="domain" description="Protein kinase" evidence="6">
    <location>
        <begin position="1"/>
        <end position="147"/>
    </location>
</feature>
<evidence type="ECO:0000256" key="3">
    <source>
        <dbReference type="ARBA" id="ARBA00022741"/>
    </source>
</evidence>
<dbReference type="GO" id="GO:0005634">
    <property type="term" value="C:nucleus"/>
    <property type="evidence" value="ECO:0007669"/>
    <property type="project" value="TreeGrafter"/>
</dbReference>
<evidence type="ECO:0000259" key="6">
    <source>
        <dbReference type="PROSITE" id="PS50011"/>
    </source>
</evidence>
<evidence type="ECO:0000313" key="8">
    <source>
        <dbReference type="Proteomes" id="UP000681967"/>
    </source>
</evidence>
<dbReference type="PROSITE" id="PS50011">
    <property type="entry name" value="PROTEIN_KINASE_DOM"/>
    <property type="match status" value="1"/>
</dbReference>
<protein>
    <recommendedName>
        <fullName evidence="6">Protein kinase domain-containing protein</fullName>
    </recommendedName>
</protein>
<dbReference type="InterPro" id="IPR000719">
    <property type="entry name" value="Prot_kinase_dom"/>
</dbReference>
<name>A0A8S3FEI0_9BILA</name>
<dbReference type="EMBL" id="CAJOBH010243985">
    <property type="protein sequence ID" value="CAF5118809.1"/>
    <property type="molecule type" value="Genomic_DNA"/>
</dbReference>
<dbReference type="Pfam" id="PF00069">
    <property type="entry name" value="Pkinase"/>
    <property type="match status" value="1"/>
</dbReference>
<keyword evidence="2" id="KW-0808">Transferase</keyword>
<dbReference type="GO" id="GO:0005524">
    <property type="term" value="F:ATP binding"/>
    <property type="evidence" value="ECO:0007669"/>
    <property type="project" value="UniProtKB-KW"/>
</dbReference>
<evidence type="ECO:0000256" key="1">
    <source>
        <dbReference type="ARBA" id="ARBA00022527"/>
    </source>
</evidence>
<accession>A0A8S3FEI0</accession>
<dbReference type="SMART" id="SM00220">
    <property type="entry name" value="S_TKc"/>
    <property type="match status" value="1"/>
</dbReference>
<dbReference type="GO" id="GO:0035556">
    <property type="term" value="P:intracellular signal transduction"/>
    <property type="evidence" value="ECO:0007669"/>
    <property type="project" value="TreeGrafter"/>
</dbReference>
<dbReference type="GO" id="GO:0004674">
    <property type="term" value="F:protein serine/threonine kinase activity"/>
    <property type="evidence" value="ECO:0007669"/>
    <property type="project" value="UniProtKB-KW"/>
</dbReference>
<evidence type="ECO:0000313" key="7">
    <source>
        <dbReference type="EMBL" id="CAF5118809.1"/>
    </source>
</evidence>
<organism evidence="7 8">
    <name type="scientific">Rotaria magnacalcarata</name>
    <dbReference type="NCBI Taxonomy" id="392030"/>
    <lineage>
        <taxon>Eukaryota</taxon>
        <taxon>Metazoa</taxon>
        <taxon>Spiralia</taxon>
        <taxon>Gnathifera</taxon>
        <taxon>Rotifera</taxon>
        <taxon>Eurotatoria</taxon>
        <taxon>Bdelloidea</taxon>
        <taxon>Philodinida</taxon>
        <taxon>Philodinidae</taxon>
        <taxon>Rotaria</taxon>
    </lineage>
</organism>
<dbReference type="GO" id="GO:0007059">
    <property type="term" value="P:chromosome segregation"/>
    <property type="evidence" value="ECO:0007669"/>
    <property type="project" value="TreeGrafter"/>
</dbReference>
<evidence type="ECO:0000256" key="2">
    <source>
        <dbReference type="ARBA" id="ARBA00022679"/>
    </source>
</evidence>
<dbReference type="Proteomes" id="UP000681967">
    <property type="component" value="Unassembled WGS sequence"/>
</dbReference>
<sequence>MMQTVSALRYLNNGIKPPVIHFDLKPANILLGSGTSSGEIKITDFGLSKQMCEDTYDPEHGMDLTSQGAGTYWYLPPEVFVQGPNPPKISSKVDVWSLGCIFFQCLYGRKPYGHNQSQAAILENQTILKAKEIEFPAKPIVSDGAKV</sequence>
<proteinExistence type="predicted"/>
<dbReference type="PANTHER" id="PTHR22974">
    <property type="entry name" value="MIXED LINEAGE PROTEIN KINASE"/>
    <property type="match status" value="1"/>
</dbReference>
<keyword evidence="1" id="KW-0723">Serine/threonine-protein kinase</keyword>
<keyword evidence="5" id="KW-0067">ATP-binding</keyword>
<dbReference type="InterPro" id="IPR011009">
    <property type="entry name" value="Kinase-like_dom_sf"/>
</dbReference>
<dbReference type="PROSITE" id="PS00108">
    <property type="entry name" value="PROTEIN_KINASE_ST"/>
    <property type="match status" value="1"/>
</dbReference>
<evidence type="ECO:0000256" key="5">
    <source>
        <dbReference type="ARBA" id="ARBA00022840"/>
    </source>
</evidence>
<keyword evidence="3" id="KW-0547">Nucleotide-binding</keyword>
<comment type="caution">
    <text evidence="7">The sequence shown here is derived from an EMBL/GenBank/DDBJ whole genome shotgun (WGS) entry which is preliminary data.</text>
</comment>
<gene>
    <name evidence="7" type="ORF">BYL167_LOCUS66757</name>
</gene>
<evidence type="ECO:0000256" key="4">
    <source>
        <dbReference type="ARBA" id="ARBA00022777"/>
    </source>
</evidence>
<dbReference type="InterPro" id="IPR008271">
    <property type="entry name" value="Ser/Thr_kinase_AS"/>
</dbReference>
<dbReference type="PANTHER" id="PTHR22974:SF23">
    <property type="entry name" value="TOUSLED-LIKE KINASE, ISOFORM G"/>
    <property type="match status" value="1"/>
</dbReference>
<dbReference type="Gene3D" id="1.10.510.10">
    <property type="entry name" value="Transferase(Phosphotransferase) domain 1"/>
    <property type="match status" value="1"/>
</dbReference>
<dbReference type="AlphaFoldDB" id="A0A8S3FEI0"/>
<dbReference type="SUPFAM" id="SSF56112">
    <property type="entry name" value="Protein kinase-like (PK-like)"/>
    <property type="match status" value="1"/>
</dbReference>
<keyword evidence="4" id="KW-0418">Kinase</keyword>
<reference evidence="7" key="1">
    <citation type="submission" date="2021-02" db="EMBL/GenBank/DDBJ databases">
        <authorList>
            <person name="Nowell W R."/>
        </authorList>
    </citation>
    <scope>NUCLEOTIDE SEQUENCE</scope>
</reference>